<comment type="caution">
    <text evidence="1">The sequence shown here is derived from an EMBL/GenBank/DDBJ whole genome shotgun (WGS) entry which is preliminary data.</text>
</comment>
<evidence type="ECO:0000313" key="2">
    <source>
        <dbReference type="Proteomes" id="UP001163324"/>
    </source>
</evidence>
<evidence type="ECO:0000313" key="1">
    <source>
        <dbReference type="EMBL" id="KAI9905097.1"/>
    </source>
</evidence>
<dbReference type="EMBL" id="CM047940">
    <property type="protein sequence ID" value="KAI9905097.1"/>
    <property type="molecule type" value="Genomic_DNA"/>
</dbReference>
<gene>
    <name evidence="1" type="ORF">N3K66_001626</name>
</gene>
<organism evidence="1 2">
    <name type="scientific">Trichothecium roseum</name>
    <dbReference type="NCBI Taxonomy" id="47278"/>
    <lineage>
        <taxon>Eukaryota</taxon>
        <taxon>Fungi</taxon>
        <taxon>Dikarya</taxon>
        <taxon>Ascomycota</taxon>
        <taxon>Pezizomycotina</taxon>
        <taxon>Sordariomycetes</taxon>
        <taxon>Hypocreomycetidae</taxon>
        <taxon>Hypocreales</taxon>
        <taxon>Hypocreales incertae sedis</taxon>
        <taxon>Trichothecium</taxon>
    </lineage>
</organism>
<protein>
    <submittedName>
        <fullName evidence="1">Uncharacterized protein</fullName>
    </submittedName>
</protein>
<proteinExistence type="predicted"/>
<sequence>MLSEAGFASQTVPADSILPVTQATERFLMVAPEYWILNFDRSLDENQLQRACAALVQRHSILRSIFVRARKGRFAQIILPEVNTNISRCDTDEPIDDFVDQHRKNDNIPVPTVSTPITHFTFVKSTTGKQALVVRLSHAQFDGYCLHILWNELRDLYEGKPLHLAQDYTLHLKRWWASSQMGQGFEFWKRVLNDATVTAIDNSLFSDLSQAHNPCGGRGSFVTSTKRVELGGNRPNGGYTIATVVKTAWSYTLAQLTGRDDIVFGQYVTGRSNSNASTRDVVGPCLNFMPVRVRLDTCTTGADLMALVQGQHHESLEHELLDCRDIVERSTDWPADTRLQSVLVHQNIDPDLPFAFGDAEAHVTCSYHWEHPPDDILLESRELGNGDIQLTLDTTSRVLTQENADKVVGEWYRWLIALVKNPE</sequence>
<keyword evidence="2" id="KW-1185">Reference proteome</keyword>
<reference evidence="1" key="1">
    <citation type="submission" date="2022-10" db="EMBL/GenBank/DDBJ databases">
        <title>Complete Genome of Trichothecium roseum strain YXFP-22015, a Plant Pathogen Isolated from Citrus.</title>
        <authorList>
            <person name="Wang Y."/>
            <person name="Zhu L."/>
        </authorList>
    </citation>
    <scope>NUCLEOTIDE SEQUENCE</scope>
    <source>
        <strain evidence="1">YXFP-22015</strain>
    </source>
</reference>
<name>A0ACC0VF52_9HYPO</name>
<dbReference type="Proteomes" id="UP001163324">
    <property type="component" value="Chromosome 1"/>
</dbReference>
<accession>A0ACC0VF52</accession>